<protein>
    <submittedName>
        <fullName evidence="1">Uncharacterized protein</fullName>
    </submittedName>
</protein>
<reference evidence="1 2" key="1">
    <citation type="submission" date="2019-01" db="EMBL/GenBank/DDBJ databases">
        <title>Draft genome sequence of heavy metal resistant Bacillus cereus NWUAB01.</title>
        <authorList>
            <person name="Babalola O."/>
            <person name="Aremu B.R."/>
            <person name="Ayangbenro A.S."/>
        </authorList>
    </citation>
    <scope>NUCLEOTIDE SEQUENCE [LARGE SCALE GENOMIC DNA]</scope>
    <source>
        <strain evidence="1 2">NWUAB01</strain>
    </source>
</reference>
<dbReference type="RefSeq" id="WP_113304888.1">
    <property type="nucleotide sequence ID" value="NZ_QNGD03000003.1"/>
</dbReference>
<comment type="caution">
    <text evidence="1">The sequence shown here is derived from an EMBL/GenBank/DDBJ whole genome shotgun (WGS) entry which is preliminary data.</text>
</comment>
<proteinExistence type="predicted"/>
<accession>A0A9X8NWJ4</accession>
<evidence type="ECO:0000313" key="1">
    <source>
        <dbReference type="EMBL" id="RWQ75866.1"/>
    </source>
</evidence>
<organism evidence="1 2">
    <name type="scientific">Bacillus cereus</name>
    <dbReference type="NCBI Taxonomy" id="1396"/>
    <lineage>
        <taxon>Bacteria</taxon>
        <taxon>Bacillati</taxon>
        <taxon>Bacillota</taxon>
        <taxon>Bacilli</taxon>
        <taxon>Bacillales</taxon>
        <taxon>Bacillaceae</taxon>
        <taxon>Bacillus</taxon>
        <taxon>Bacillus cereus group</taxon>
    </lineage>
</organism>
<dbReference type="EMBL" id="QNGD03000003">
    <property type="protein sequence ID" value="RWQ75866.1"/>
    <property type="molecule type" value="Genomic_DNA"/>
</dbReference>
<sequence length="101" mass="11445">MSNVSRCCLVCDHQIKTYQSSKDEYQEVTVCPKCNGAFVDKWKLEKYKQRLEEFGELVSNSTEKDCGEATLSVLNKMIDSLLEGNQSVENNETIQNQATEA</sequence>
<evidence type="ECO:0000313" key="2">
    <source>
        <dbReference type="Proteomes" id="UP000253597"/>
    </source>
</evidence>
<dbReference type="AlphaFoldDB" id="A0A9X8NWJ4"/>
<name>A0A9X8NWJ4_BACCE</name>
<dbReference type="Proteomes" id="UP000253597">
    <property type="component" value="Unassembled WGS sequence"/>
</dbReference>
<gene>
    <name evidence="1" type="ORF">DR116_0006775</name>
</gene>